<evidence type="ECO:0000313" key="1">
    <source>
        <dbReference type="EMBL" id="PEG30819.1"/>
    </source>
</evidence>
<keyword evidence="2" id="KW-1185">Reference proteome</keyword>
<organism evidence="1 2">
    <name type="scientific">Clostridium neonatale</name>
    <dbReference type="NCBI Taxonomy" id="137838"/>
    <lineage>
        <taxon>Bacteria</taxon>
        <taxon>Bacillati</taxon>
        <taxon>Bacillota</taxon>
        <taxon>Clostridia</taxon>
        <taxon>Eubacteriales</taxon>
        <taxon>Clostridiaceae</taxon>
        <taxon>Clostridium</taxon>
    </lineage>
</organism>
<gene>
    <name evidence="1" type="ORF">CQ394_03610</name>
</gene>
<dbReference type="OrthoDB" id="1911373at2"/>
<evidence type="ECO:0000313" key="2">
    <source>
        <dbReference type="Proteomes" id="UP000220840"/>
    </source>
</evidence>
<sequence>MKKGKIAIGVVGLLLITILLGTSSGNIYLKKKHFNTTNELLYNLETNKLQSYNKQGVKYETDSSKECMSKRKRLTYSDFYPSKIEIKDIIDLDEKSKKAILHDYYRFTENYLVSNRKINLIEPIRLKAKVYYDSGASYEDGKYIESYSEENSVITLVAIDEGEGFVIDYIVSEEEIQ</sequence>
<reference evidence="1 2" key="1">
    <citation type="submission" date="2017-10" db="EMBL/GenBank/DDBJ databases">
        <title>Effective Description of Clostridium neonatale sp. nov. linked to necrotizing enterocolitis in neonates and a clarification of species assignable to the genus Clostridium (Prazmowski 1880) emend. Lawson and Rainey 2016.</title>
        <authorList>
            <person name="Bernard K."/>
            <person name="Burdz T."/>
            <person name="Wiebe D."/>
            <person name="Balcewich B."/>
            <person name="Alfa M."/>
            <person name="Bernier A.-M."/>
        </authorList>
    </citation>
    <scope>NUCLEOTIDE SEQUENCE [LARGE SCALE GENOMIC DNA]</scope>
    <source>
        <strain evidence="1 2">LCDC99A005</strain>
    </source>
</reference>
<accession>A0A2A7MGU5</accession>
<dbReference type="Proteomes" id="UP000220840">
    <property type="component" value="Unassembled WGS sequence"/>
</dbReference>
<dbReference type="RefSeq" id="WP_058294986.1">
    <property type="nucleotide sequence ID" value="NZ_CAMRXB010000024.1"/>
</dbReference>
<proteinExistence type="predicted"/>
<protein>
    <submittedName>
        <fullName evidence="1">Uncharacterized protein</fullName>
    </submittedName>
</protein>
<dbReference type="AlphaFoldDB" id="A0A2A7MGU5"/>
<dbReference type="EMBL" id="PDCJ01000001">
    <property type="protein sequence ID" value="PEG30819.1"/>
    <property type="molecule type" value="Genomic_DNA"/>
</dbReference>
<comment type="caution">
    <text evidence="1">The sequence shown here is derived from an EMBL/GenBank/DDBJ whole genome shotgun (WGS) entry which is preliminary data.</text>
</comment>
<dbReference type="STRING" id="137838.GCA_001458595_02182"/>
<name>A0A2A7MGU5_9CLOT</name>